<evidence type="ECO:0000313" key="1">
    <source>
        <dbReference type="EMBL" id="KGF65582.1"/>
    </source>
</evidence>
<sequence length="100" mass="10998">MTDTKKIEHRKSATHIHEHVERFAVAGLQGPQSTMFSIAMGRDAAEVVSETLDGGQLTLNEDDILTYRLDVATITMSETAARGLVELLSSMLANQPKRED</sequence>
<evidence type="ECO:0000313" key="2">
    <source>
        <dbReference type="Proteomes" id="UP000029719"/>
    </source>
</evidence>
<dbReference type="RefSeq" id="WP_037010817.1">
    <property type="nucleotide sequence ID" value="NZ_JRMB01000001.1"/>
</dbReference>
<comment type="caution">
    <text evidence="1">The sequence shown here is derived from an EMBL/GenBank/DDBJ whole genome shotgun (WGS) entry which is preliminary data.</text>
</comment>
<name>A0A9X0JK49_9PSED</name>
<reference evidence="1 2" key="1">
    <citation type="submission" date="2014-09" db="EMBL/GenBank/DDBJ databases">
        <title>Genome sequence of Pseudomonas lutea strain DSM 17257T.</title>
        <authorList>
            <person name="Kwak Y."/>
            <person name="Shin J.-H."/>
        </authorList>
    </citation>
    <scope>NUCLEOTIDE SEQUENCE [LARGE SCALE GENOMIC DNA]</scope>
    <source>
        <strain evidence="1 2">DSM 17257</strain>
    </source>
</reference>
<organism evidence="1 2">
    <name type="scientific">Pseudomonas lutea</name>
    <dbReference type="NCBI Taxonomy" id="243924"/>
    <lineage>
        <taxon>Bacteria</taxon>
        <taxon>Pseudomonadati</taxon>
        <taxon>Pseudomonadota</taxon>
        <taxon>Gammaproteobacteria</taxon>
        <taxon>Pseudomonadales</taxon>
        <taxon>Pseudomonadaceae</taxon>
        <taxon>Pseudomonas</taxon>
    </lineage>
</organism>
<gene>
    <name evidence="1" type="ORF">LT42_06570</name>
</gene>
<dbReference type="EMBL" id="JRMB01000001">
    <property type="protein sequence ID" value="KGF65582.1"/>
    <property type="molecule type" value="Genomic_DNA"/>
</dbReference>
<protein>
    <submittedName>
        <fullName evidence="1">Uncharacterized protein</fullName>
    </submittedName>
</protein>
<dbReference type="AlphaFoldDB" id="A0A9X0JK49"/>
<dbReference type="Proteomes" id="UP000029719">
    <property type="component" value="Unassembled WGS sequence"/>
</dbReference>
<accession>A0A9X0JK49</accession>
<proteinExistence type="predicted"/>